<name>A0A9N9WC64_9NEOP</name>
<dbReference type="PROSITE" id="PS50835">
    <property type="entry name" value="IG_LIKE"/>
    <property type="match status" value="1"/>
</dbReference>
<evidence type="ECO:0000313" key="3">
    <source>
        <dbReference type="EMBL" id="CAG9785964.1"/>
    </source>
</evidence>
<dbReference type="EMBL" id="OU893346">
    <property type="protein sequence ID" value="CAG9785964.1"/>
    <property type="molecule type" value="Genomic_DNA"/>
</dbReference>
<evidence type="ECO:0000259" key="2">
    <source>
        <dbReference type="PROSITE" id="PS50835"/>
    </source>
</evidence>
<evidence type="ECO:0000313" key="4">
    <source>
        <dbReference type="Proteomes" id="UP001153714"/>
    </source>
</evidence>
<reference evidence="3" key="2">
    <citation type="submission" date="2022-10" db="EMBL/GenBank/DDBJ databases">
        <authorList>
            <consortium name="ENA_rothamsted_submissions"/>
            <consortium name="culmorum"/>
            <person name="King R."/>
        </authorList>
    </citation>
    <scope>NUCLEOTIDE SEQUENCE</scope>
</reference>
<dbReference type="InterPro" id="IPR007110">
    <property type="entry name" value="Ig-like_dom"/>
</dbReference>
<dbReference type="OrthoDB" id="7375975at2759"/>
<dbReference type="InterPro" id="IPR013162">
    <property type="entry name" value="CD80_C2-set"/>
</dbReference>
<dbReference type="AlphaFoldDB" id="A0A9N9WC64"/>
<keyword evidence="4" id="KW-1185">Reference proteome</keyword>
<dbReference type="Proteomes" id="UP001153714">
    <property type="component" value="Chromosome 15"/>
</dbReference>
<reference evidence="3" key="1">
    <citation type="submission" date="2021-12" db="EMBL/GenBank/DDBJ databases">
        <authorList>
            <person name="King R."/>
        </authorList>
    </citation>
    <scope>NUCLEOTIDE SEQUENCE</scope>
</reference>
<sequence length="139" mass="15285">MVQPGEDILLNCTTGPAMPPANIVWYIDGKAERMEPWMVNNTQVSPPNEFNLRSSWRSLRLRVNTQRAAVSVRCEATQPTWPPFVRSTNASLVVARTPHLSMFTASGSLSTAYEVSVAVLASCLSSVHIFSKYSALSEV</sequence>
<proteinExistence type="predicted"/>
<gene>
    <name evidence="3" type="ORF">DIATSA_LOCUS3957</name>
</gene>
<dbReference type="InterPro" id="IPR036179">
    <property type="entry name" value="Ig-like_dom_sf"/>
</dbReference>
<feature type="domain" description="Ig-like" evidence="2">
    <location>
        <begin position="1"/>
        <end position="91"/>
    </location>
</feature>
<organism evidence="3 4">
    <name type="scientific">Diatraea saccharalis</name>
    <name type="common">sugarcane borer</name>
    <dbReference type="NCBI Taxonomy" id="40085"/>
    <lineage>
        <taxon>Eukaryota</taxon>
        <taxon>Metazoa</taxon>
        <taxon>Ecdysozoa</taxon>
        <taxon>Arthropoda</taxon>
        <taxon>Hexapoda</taxon>
        <taxon>Insecta</taxon>
        <taxon>Pterygota</taxon>
        <taxon>Neoptera</taxon>
        <taxon>Endopterygota</taxon>
        <taxon>Lepidoptera</taxon>
        <taxon>Glossata</taxon>
        <taxon>Ditrysia</taxon>
        <taxon>Pyraloidea</taxon>
        <taxon>Crambidae</taxon>
        <taxon>Crambinae</taxon>
        <taxon>Diatraea</taxon>
    </lineage>
</organism>
<accession>A0A9N9WC64</accession>
<dbReference type="Gene3D" id="2.60.40.10">
    <property type="entry name" value="Immunoglobulins"/>
    <property type="match status" value="1"/>
</dbReference>
<dbReference type="SUPFAM" id="SSF48726">
    <property type="entry name" value="Immunoglobulin"/>
    <property type="match status" value="1"/>
</dbReference>
<keyword evidence="1" id="KW-1015">Disulfide bond</keyword>
<evidence type="ECO:0000256" key="1">
    <source>
        <dbReference type="ARBA" id="ARBA00023157"/>
    </source>
</evidence>
<dbReference type="InterPro" id="IPR013783">
    <property type="entry name" value="Ig-like_fold"/>
</dbReference>
<dbReference type="Pfam" id="PF08205">
    <property type="entry name" value="C2-set_2"/>
    <property type="match status" value="1"/>
</dbReference>
<protein>
    <recommendedName>
        <fullName evidence="2">Ig-like domain-containing protein</fullName>
    </recommendedName>
</protein>